<feature type="compositionally biased region" description="Polar residues" evidence="7">
    <location>
        <begin position="287"/>
        <end position="302"/>
    </location>
</feature>
<feature type="region of interest" description="Disordered" evidence="7">
    <location>
        <begin position="505"/>
        <end position="535"/>
    </location>
</feature>
<evidence type="ECO:0000313" key="9">
    <source>
        <dbReference type="EnsemblMetazoa" id="SMAR001586-PA"/>
    </source>
</evidence>
<dbReference type="EMBL" id="JH430667">
    <property type="status" value="NOT_ANNOTATED_CDS"/>
    <property type="molecule type" value="Genomic_DNA"/>
</dbReference>
<keyword evidence="2 6" id="KW-0479">Metal-binding</keyword>
<sequence>MHNEFPCKFFHTGAKCYSQDQCKFSHEPLSDEMRRVLERYLDSNKEEEFHPQSPKRSKQSLLGSPPRHGDSDLRKIPSLFDIQVGTPTSTTPMPSPPDGDSPVRPNFYSETVSTKDGTKRSPSPEHERRSSKDFEFPLQDVDMRKLIDVHNAIDSVAKGSDEDDERNRLASSDSESEMKKVLGAPIAIPSHLPKKQRELFLRIQQQQREAENSQDESDRNDQKKDEEAEKEENWYSSDEDDDTEGDKPLTDVLKKLQQQPPQSSASMNIPPPIDIAKMIGLLYKTGNNCPPNAKPQTNNRLSNRILDRDMRDPRKRKSSRPDPREGPRETNRFERQWTEKSHTHAKTEPRVPDLHQNLQFAMDTFGRTDKDMRQQPEQPPSDVTCPTHSTDDNYPIQTYKLRAMTISLPNYAQVLANTACKTDPRVVNDPRLKKENHKAERKATSVVEKTEKLENVAAIEEKLPVLAQNGLSSLLGSPPKEPLMPSLPPIVLPPVEPPNPYLMSPTEIRPKQPDHWSGRSDPRLGGRNASAPIIGRHCGLPSVRERTPYDGVRSKRFQQRRCSADSGAAKVETTQMARKEENNKMADRTVVDNSSLKDVFKTIDPTASPFC</sequence>
<evidence type="ECO:0000313" key="10">
    <source>
        <dbReference type="Proteomes" id="UP000014500"/>
    </source>
</evidence>
<dbReference type="SUPFAM" id="SSF90229">
    <property type="entry name" value="CCCH zinc finger"/>
    <property type="match status" value="1"/>
</dbReference>
<name>T1IKX2_STRMM</name>
<dbReference type="InterPro" id="IPR054361">
    <property type="entry name" value="Znf-CCCH_ZC3H4/6/8"/>
</dbReference>
<evidence type="ECO:0000256" key="3">
    <source>
        <dbReference type="ARBA" id="ARBA00022737"/>
    </source>
</evidence>
<feature type="region of interest" description="Disordered" evidence="7">
    <location>
        <begin position="42"/>
        <end position="139"/>
    </location>
</feature>
<feature type="zinc finger region" description="C3H1-type" evidence="6">
    <location>
        <begin position="6"/>
        <end position="29"/>
    </location>
</feature>
<dbReference type="GO" id="GO:0003723">
    <property type="term" value="F:RNA binding"/>
    <property type="evidence" value="ECO:0007669"/>
    <property type="project" value="InterPro"/>
</dbReference>
<dbReference type="Pfam" id="PF22623">
    <property type="entry name" value="zf-CCCH_9"/>
    <property type="match status" value="1"/>
</dbReference>
<evidence type="ECO:0000256" key="7">
    <source>
        <dbReference type="SAM" id="MobiDB-lite"/>
    </source>
</evidence>
<protein>
    <recommendedName>
        <fullName evidence="8">C3H1-type domain-containing protein</fullName>
    </recommendedName>
</protein>
<proteinExistence type="predicted"/>
<accession>T1IKX2</accession>
<dbReference type="EnsemblMetazoa" id="SMAR001586-RA">
    <property type="protein sequence ID" value="SMAR001586-PA"/>
    <property type="gene ID" value="SMAR001586"/>
</dbReference>
<feature type="compositionally biased region" description="Polar residues" evidence="7">
    <location>
        <begin position="256"/>
        <end position="267"/>
    </location>
</feature>
<dbReference type="AlphaFoldDB" id="T1IKX2"/>
<keyword evidence="5 6" id="KW-0862">Zinc</keyword>
<dbReference type="InterPro" id="IPR036855">
    <property type="entry name" value="Znf_CCCH_sf"/>
</dbReference>
<feature type="region of interest" description="Disordered" evidence="7">
    <location>
        <begin position="154"/>
        <end position="271"/>
    </location>
</feature>
<keyword evidence="3" id="KW-0677">Repeat</keyword>
<feature type="domain" description="C3H1-type" evidence="8">
    <location>
        <begin position="6"/>
        <end position="29"/>
    </location>
</feature>
<dbReference type="GO" id="GO:0045892">
    <property type="term" value="P:negative regulation of DNA-templated transcription"/>
    <property type="evidence" value="ECO:0007669"/>
    <property type="project" value="InterPro"/>
</dbReference>
<evidence type="ECO:0000256" key="5">
    <source>
        <dbReference type="ARBA" id="ARBA00022833"/>
    </source>
</evidence>
<keyword evidence="10" id="KW-1185">Reference proteome</keyword>
<dbReference type="GO" id="GO:0008270">
    <property type="term" value="F:zinc ion binding"/>
    <property type="evidence" value="ECO:0007669"/>
    <property type="project" value="UniProtKB-KW"/>
</dbReference>
<dbReference type="eggNOG" id="KOG1040">
    <property type="taxonomic scope" value="Eukaryota"/>
</dbReference>
<feature type="compositionally biased region" description="Basic and acidic residues" evidence="7">
    <location>
        <begin position="116"/>
        <end position="139"/>
    </location>
</feature>
<dbReference type="PANTHER" id="PTHR13119:SF12">
    <property type="entry name" value="PROTEIN SUPPRESSOR OF SABLE"/>
    <property type="match status" value="1"/>
</dbReference>
<organism evidence="9 10">
    <name type="scientific">Strigamia maritima</name>
    <name type="common">European centipede</name>
    <name type="synonym">Geophilus maritimus</name>
    <dbReference type="NCBI Taxonomy" id="126957"/>
    <lineage>
        <taxon>Eukaryota</taxon>
        <taxon>Metazoa</taxon>
        <taxon>Ecdysozoa</taxon>
        <taxon>Arthropoda</taxon>
        <taxon>Myriapoda</taxon>
        <taxon>Chilopoda</taxon>
        <taxon>Pleurostigmophora</taxon>
        <taxon>Geophilomorpha</taxon>
        <taxon>Linotaeniidae</taxon>
        <taxon>Strigamia</taxon>
    </lineage>
</organism>
<dbReference type="Proteomes" id="UP000014500">
    <property type="component" value="Unassembled WGS sequence"/>
</dbReference>
<dbReference type="GO" id="GO:0005634">
    <property type="term" value="C:nucleus"/>
    <property type="evidence" value="ECO:0007669"/>
    <property type="project" value="TreeGrafter"/>
</dbReference>
<keyword evidence="4 6" id="KW-0863">Zinc-finger</keyword>
<reference evidence="9" key="2">
    <citation type="submission" date="2015-02" db="UniProtKB">
        <authorList>
            <consortium name="EnsemblMetazoa"/>
        </authorList>
    </citation>
    <scope>IDENTIFICATION</scope>
</reference>
<evidence type="ECO:0000256" key="2">
    <source>
        <dbReference type="ARBA" id="ARBA00022723"/>
    </source>
</evidence>
<dbReference type="InterPro" id="IPR000571">
    <property type="entry name" value="Znf_CCCH"/>
</dbReference>
<dbReference type="PROSITE" id="PS50103">
    <property type="entry name" value="ZF_C3H1"/>
    <property type="match status" value="1"/>
</dbReference>
<dbReference type="InterPro" id="IPR045124">
    <property type="entry name" value="Su(sable)-like"/>
</dbReference>
<evidence type="ECO:0000256" key="4">
    <source>
        <dbReference type="ARBA" id="ARBA00022771"/>
    </source>
</evidence>
<feature type="compositionally biased region" description="Basic and acidic residues" evidence="7">
    <location>
        <begin position="245"/>
        <end position="254"/>
    </location>
</feature>
<feature type="compositionally biased region" description="Basic and acidic residues" evidence="7">
    <location>
        <begin position="319"/>
        <end position="349"/>
    </location>
</feature>
<feature type="compositionally biased region" description="Basic and acidic residues" evidence="7">
    <location>
        <begin position="508"/>
        <end position="524"/>
    </location>
</feature>
<evidence type="ECO:0000256" key="6">
    <source>
        <dbReference type="PROSITE-ProRule" id="PRU00723"/>
    </source>
</evidence>
<reference evidence="10" key="1">
    <citation type="submission" date="2011-05" db="EMBL/GenBank/DDBJ databases">
        <authorList>
            <person name="Richards S.R."/>
            <person name="Qu J."/>
            <person name="Jiang H."/>
            <person name="Jhangiani S.N."/>
            <person name="Agravi P."/>
            <person name="Goodspeed R."/>
            <person name="Gross S."/>
            <person name="Mandapat C."/>
            <person name="Jackson L."/>
            <person name="Mathew T."/>
            <person name="Pu L."/>
            <person name="Thornton R."/>
            <person name="Saada N."/>
            <person name="Wilczek-Boney K.B."/>
            <person name="Lee S."/>
            <person name="Kovar C."/>
            <person name="Wu Y."/>
            <person name="Scherer S.E."/>
            <person name="Worley K.C."/>
            <person name="Muzny D.M."/>
            <person name="Gibbs R."/>
        </authorList>
    </citation>
    <scope>NUCLEOTIDE SEQUENCE</scope>
    <source>
        <strain evidence="10">Brora</strain>
    </source>
</reference>
<evidence type="ECO:0000256" key="1">
    <source>
        <dbReference type="ARBA" id="ARBA00022553"/>
    </source>
</evidence>
<evidence type="ECO:0000259" key="8">
    <source>
        <dbReference type="PROSITE" id="PS50103"/>
    </source>
</evidence>
<dbReference type="STRING" id="126957.T1IKX2"/>
<feature type="region of interest" description="Disordered" evidence="7">
    <location>
        <begin position="370"/>
        <end position="390"/>
    </location>
</feature>
<dbReference type="PANTHER" id="PTHR13119">
    <property type="entry name" value="ZINC FINGER CCCH DOMAIN-CONTAINING PROTEI"/>
    <property type="match status" value="1"/>
</dbReference>
<feature type="region of interest" description="Disordered" evidence="7">
    <location>
        <begin position="287"/>
        <end position="349"/>
    </location>
</feature>
<keyword evidence="1" id="KW-0597">Phosphoprotein</keyword>
<dbReference type="HOGENOM" id="CLU_447139_0_0_1"/>
<feature type="compositionally biased region" description="Basic and acidic residues" evidence="7">
    <location>
        <begin position="208"/>
        <end position="233"/>
    </location>
</feature>
<dbReference type="PhylomeDB" id="T1IKX2"/>